<dbReference type="PANTHER" id="PTHR35894">
    <property type="entry name" value="GENERAL SECRETION PATHWAY PROTEIN A-RELATED"/>
    <property type="match status" value="1"/>
</dbReference>
<dbReference type="InterPro" id="IPR003593">
    <property type="entry name" value="AAA+_ATPase"/>
</dbReference>
<dbReference type="CDD" id="cd00009">
    <property type="entry name" value="AAA"/>
    <property type="match status" value="1"/>
</dbReference>
<sequence>MYTEHFGLRELPFTLTPNTHFFLNMPTHHEALNLILVALAGGDGFVKVVGEVGTGKTLLCRKLLNALEGDQYVTAYIPNPYLSPDEFRKSFAQEIGLDITGLEHFELLNAINHKLIELAHAGKKVVLLVDEAQAIPEDTIEALRLLTNLETESSKLFQVVLFGQPELDELLAQKSLRQLLQRITFSYELNHLDAEAVEHYIDQRVQRAGFQGMSLFKRGAARKIAKASGGTPRLINILSHKALLAAYGKGDMQVDEDHVLRAIDDTQKLQKPKQRPPLTWGMVVVLLLAVAVIAYVGGGL</sequence>
<comment type="caution">
    <text evidence="3">The sequence shown here is derived from an EMBL/GenBank/DDBJ whole genome shotgun (WGS) entry which is preliminary data.</text>
</comment>
<dbReference type="InterPro" id="IPR052026">
    <property type="entry name" value="ExeA_AAA_ATPase_DNA-bind"/>
</dbReference>
<feature type="transmembrane region" description="Helical" evidence="1">
    <location>
        <begin position="278"/>
        <end position="297"/>
    </location>
</feature>
<dbReference type="Proteomes" id="UP000242733">
    <property type="component" value="Unassembled WGS sequence"/>
</dbReference>
<evidence type="ECO:0000259" key="2">
    <source>
        <dbReference type="SMART" id="SM00382"/>
    </source>
</evidence>
<keyword evidence="1" id="KW-1133">Transmembrane helix</keyword>
<dbReference type="InterPro" id="IPR049945">
    <property type="entry name" value="AAA_22"/>
</dbReference>
<organism evidence="3 4">
    <name type="scientific">Neptuniibacter caesariensis</name>
    <dbReference type="NCBI Taxonomy" id="207954"/>
    <lineage>
        <taxon>Bacteria</taxon>
        <taxon>Pseudomonadati</taxon>
        <taxon>Pseudomonadota</taxon>
        <taxon>Gammaproteobacteria</taxon>
        <taxon>Oceanospirillales</taxon>
        <taxon>Oceanospirillaceae</taxon>
        <taxon>Neptuniibacter</taxon>
    </lineage>
</organism>
<evidence type="ECO:0000313" key="3">
    <source>
        <dbReference type="EMBL" id="PIE20538.1"/>
    </source>
</evidence>
<keyword evidence="1" id="KW-0472">Membrane</keyword>
<name>A0A2G6JAU2_NEPCE</name>
<dbReference type="Gene3D" id="3.40.50.300">
    <property type="entry name" value="P-loop containing nucleotide triphosphate hydrolases"/>
    <property type="match status" value="1"/>
</dbReference>
<dbReference type="SUPFAM" id="SSF52540">
    <property type="entry name" value="P-loop containing nucleoside triphosphate hydrolases"/>
    <property type="match status" value="1"/>
</dbReference>
<dbReference type="Pfam" id="PF13401">
    <property type="entry name" value="AAA_22"/>
    <property type="match status" value="1"/>
</dbReference>
<dbReference type="GO" id="GO:0016887">
    <property type="term" value="F:ATP hydrolysis activity"/>
    <property type="evidence" value="ECO:0007669"/>
    <property type="project" value="InterPro"/>
</dbReference>
<dbReference type="InterPro" id="IPR027417">
    <property type="entry name" value="P-loop_NTPase"/>
</dbReference>
<dbReference type="AlphaFoldDB" id="A0A2G6JAU2"/>
<protein>
    <submittedName>
        <fullName evidence="3">AAA family ATPase</fullName>
    </submittedName>
</protein>
<dbReference type="EMBL" id="PDSG01000005">
    <property type="protein sequence ID" value="PIE20538.1"/>
    <property type="molecule type" value="Genomic_DNA"/>
</dbReference>
<accession>A0A2G6JAU2</accession>
<feature type="domain" description="AAA+ ATPase" evidence="2">
    <location>
        <begin position="42"/>
        <end position="195"/>
    </location>
</feature>
<dbReference type="SMART" id="SM00382">
    <property type="entry name" value="AAA"/>
    <property type="match status" value="1"/>
</dbReference>
<keyword evidence="1" id="KW-0812">Transmembrane</keyword>
<proteinExistence type="predicted"/>
<gene>
    <name evidence="3" type="ORF">CSA61_01225</name>
</gene>
<evidence type="ECO:0000256" key="1">
    <source>
        <dbReference type="SAM" id="Phobius"/>
    </source>
</evidence>
<reference evidence="3 4" key="1">
    <citation type="submission" date="2017-10" db="EMBL/GenBank/DDBJ databases">
        <title>Novel microbial diversity and functional potential in the marine mammal oral microbiome.</title>
        <authorList>
            <person name="Dudek N.K."/>
            <person name="Sun C.L."/>
            <person name="Burstein D."/>
            <person name="Kantor R.S."/>
            <person name="Aliaga Goltsman D.S."/>
            <person name="Bik E.M."/>
            <person name="Thomas B.C."/>
            <person name="Banfield J.F."/>
            <person name="Relman D.A."/>
        </authorList>
    </citation>
    <scope>NUCLEOTIDE SEQUENCE [LARGE SCALE GENOMIC DNA]</scope>
    <source>
        <strain evidence="3">DOLJORAL78_49_30</strain>
    </source>
</reference>
<dbReference type="PANTHER" id="PTHR35894:SF7">
    <property type="entry name" value="GENERAL SECRETION PATHWAY PROTEIN A-RELATED"/>
    <property type="match status" value="1"/>
</dbReference>
<evidence type="ECO:0000313" key="4">
    <source>
        <dbReference type="Proteomes" id="UP000242733"/>
    </source>
</evidence>